<evidence type="ECO:0008006" key="4">
    <source>
        <dbReference type="Google" id="ProtNLM"/>
    </source>
</evidence>
<accession>A0A840WPW9</accession>
<feature type="transmembrane region" description="Helical" evidence="1">
    <location>
        <begin position="27"/>
        <end position="47"/>
    </location>
</feature>
<evidence type="ECO:0000256" key="1">
    <source>
        <dbReference type="SAM" id="Phobius"/>
    </source>
</evidence>
<keyword evidence="1" id="KW-0472">Membrane</keyword>
<comment type="caution">
    <text evidence="2">The sequence shown here is derived from an EMBL/GenBank/DDBJ whole genome shotgun (WGS) entry which is preliminary data.</text>
</comment>
<evidence type="ECO:0000313" key="2">
    <source>
        <dbReference type="EMBL" id="MBB5515702.1"/>
    </source>
</evidence>
<protein>
    <recommendedName>
        <fullName evidence="4">Heme exporter protein D</fullName>
    </recommendedName>
</protein>
<keyword evidence="1" id="KW-0812">Transmembrane</keyword>
<sequence length="89" mass="9816">MRDLIEGGAEAAATSFQTLRHMAGSDIAFTLWGCFALLVTLFVLTRLTRLMTARRKAHNATAVRTGKRYDTDAVRSLRKARETDGGGWS</sequence>
<evidence type="ECO:0000313" key="3">
    <source>
        <dbReference type="Proteomes" id="UP000553766"/>
    </source>
</evidence>
<dbReference type="EMBL" id="JACIJS010000005">
    <property type="protein sequence ID" value="MBB5515702.1"/>
    <property type="molecule type" value="Genomic_DNA"/>
</dbReference>
<reference evidence="2 3" key="1">
    <citation type="submission" date="2020-08" db="EMBL/GenBank/DDBJ databases">
        <title>Genomic Encyclopedia of Type Strains, Phase IV (KMG-IV): sequencing the most valuable type-strain genomes for metagenomic binning, comparative biology and taxonomic classification.</title>
        <authorList>
            <person name="Goeker M."/>
        </authorList>
    </citation>
    <scope>NUCLEOTIDE SEQUENCE [LARGE SCALE GENOMIC DNA]</scope>
    <source>
        <strain evidence="2 3">DSM 103377</strain>
    </source>
</reference>
<keyword evidence="1" id="KW-1133">Transmembrane helix</keyword>
<gene>
    <name evidence="2" type="ORF">FHS89_001722</name>
</gene>
<organism evidence="2 3">
    <name type="scientific">Rubricella aquisinus</name>
    <dbReference type="NCBI Taxonomy" id="2028108"/>
    <lineage>
        <taxon>Bacteria</taxon>
        <taxon>Pseudomonadati</taxon>
        <taxon>Pseudomonadota</taxon>
        <taxon>Alphaproteobacteria</taxon>
        <taxon>Rhodobacterales</taxon>
        <taxon>Paracoccaceae</taxon>
        <taxon>Rubricella</taxon>
    </lineage>
</organism>
<dbReference type="RefSeq" id="WP_184010653.1">
    <property type="nucleotide sequence ID" value="NZ_JACIJS010000005.1"/>
</dbReference>
<dbReference type="AlphaFoldDB" id="A0A840WPW9"/>
<dbReference type="Proteomes" id="UP000553766">
    <property type="component" value="Unassembled WGS sequence"/>
</dbReference>
<keyword evidence="3" id="KW-1185">Reference proteome</keyword>
<proteinExistence type="predicted"/>
<name>A0A840WPW9_9RHOB</name>